<dbReference type="AlphaFoldDB" id="A0A078AV75"/>
<keyword evidence="2" id="KW-0863">Zinc-finger</keyword>
<organism evidence="5 6">
    <name type="scientific">Stylonychia lemnae</name>
    <name type="common">Ciliate</name>
    <dbReference type="NCBI Taxonomy" id="5949"/>
    <lineage>
        <taxon>Eukaryota</taxon>
        <taxon>Sar</taxon>
        <taxon>Alveolata</taxon>
        <taxon>Ciliophora</taxon>
        <taxon>Intramacronucleata</taxon>
        <taxon>Spirotrichea</taxon>
        <taxon>Stichotrichia</taxon>
        <taxon>Sporadotrichida</taxon>
        <taxon>Oxytrichidae</taxon>
        <taxon>Stylonychinae</taxon>
        <taxon>Stylonychia</taxon>
    </lineage>
</organism>
<dbReference type="OrthoDB" id="270417at2759"/>
<feature type="domain" description="ZZ-type" evidence="4">
    <location>
        <begin position="467"/>
        <end position="493"/>
    </location>
</feature>
<keyword evidence="6" id="KW-1185">Reference proteome</keyword>
<dbReference type="Pfam" id="PF00569">
    <property type="entry name" value="ZZ"/>
    <property type="match status" value="1"/>
</dbReference>
<keyword evidence="1" id="KW-0479">Metal-binding</keyword>
<dbReference type="EMBL" id="CCKQ01014348">
    <property type="protein sequence ID" value="CDW86104.1"/>
    <property type="molecule type" value="Genomic_DNA"/>
</dbReference>
<gene>
    <name evidence="5" type="primary">Contig82.g104</name>
    <name evidence="5" type="ORF">STYLEM_15195</name>
</gene>
<reference evidence="5 6" key="1">
    <citation type="submission" date="2014-06" db="EMBL/GenBank/DDBJ databases">
        <authorList>
            <person name="Swart Estienne"/>
        </authorList>
    </citation>
    <scope>NUCLEOTIDE SEQUENCE [LARGE SCALE GENOMIC DNA]</scope>
    <source>
        <strain evidence="5 6">130c</strain>
    </source>
</reference>
<evidence type="ECO:0000313" key="5">
    <source>
        <dbReference type="EMBL" id="CDW86104.1"/>
    </source>
</evidence>
<dbReference type="PROSITE" id="PS01357">
    <property type="entry name" value="ZF_ZZ_1"/>
    <property type="match status" value="1"/>
</dbReference>
<dbReference type="InterPro" id="IPR000433">
    <property type="entry name" value="Znf_ZZ"/>
</dbReference>
<protein>
    <recommendedName>
        <fullName evidence="4">ZZ-type domain-containing protein</fullName>
    </recommendedName>
</protein>
<evidence type="ECO:0000313" key="6">
    <source>
        <dbReference type="Proteomes" id="UP000039865"/>
    </source>
</evidence>
<dbReference type="InterPro" id="IPR043145">
    <property type="entry name" value="Znf_ZZ_sf"/>
</dbReference>
<dbReference type="GO" id="GO:0008270">
    <property type="term" value="F:zinc ion binding"/>
    <property type="evidence" value="ECO:0007669"/>
    <property type="project" value="UniProtKB-KW"/>
</dbReference>
<dbReference type="Gene3D" id="3.30.60.90">
    <property type="match status" value="1"/>
</dbReference>
<evidence type="ECO:0000256" key="1">
    <source>
        <dbReference type="ARBA" id="ARBA00022723"/>
    </source>
</evidence>
<evidence type="ECO:0000256" key="3">
    <source>
        <dbReference type="ARBA" id="ARBA00022833"/>
    </source>
</evidence>
<sequence>MEASNHKEEEDEYPKAWGELSPENKLDYLTKLSNLYQSNELTDAKIETQIQIGMNLMKGQGSSEEFLFSENLFSISKSDNVEKFSQQMRSLQQNYDESTCIALAESGYVKNDKFPEIRGLLHIQKEIEQKLLSTQEDRSNLLVVLWSTQCPNLEDYLSQINSLTLEIKQQCSTFKCLAINIDRIFLYNETIQKILIDKVNVTFLRDSNFSQVNNLFATRFVRNVRSAASTTPFIIVADSQGVIQYAQPKKSVDKLGLKLKALILDNKKEAFTQRIKEPFIYTDSAQFQEKFNSIVEYFHTFLATNEEQYPNLRQILMAFPWKGIIVLNLRRYDASLSLNQGHKASFIINLKAKSNDLKIVKELLDKKLEEFKGEGFYFKFNVQEIPIMSVKCINNCEKCNVDLQNEQQYILMNENNEQTHNYCYNCASRMEEPQIFASSDRHIESLIAQNVVKRDMTKRFSATAVQCDACKSFFDSNRYKCAYCSDFDLCERCFDDIEIEGEQRYDDEFEQCSAHQRGKHPFWVVKDFKSYEFI</sequence>
<accession>A0A078AV75</accession>
<name>A0A078AV75_STYLE</name>
<evidence type="ECO:0000256" key="2">
    <source>
        <dbReference type="ARBA" id="ARBA00022771"/>
    </source>
</evidence>
<dbReference type="InParanoid" id="A0A078AV75"/>
<dbReference type="SUPFAM" id="SSF57850">
    <property type="entry name" value="RING/U-box"/>
    <property type="match status" value="1"/>
</dbReference>
<dbReference type="Gene3D" id="3.40.30.10">
    <property type="entry name" value="Glutaredoxin"/>
    <property type="match status" value="1"/>
</dbReference>
<evidence type="ECO:0000259" key="4">
    <source>
        <dbReference type="PROSITE" id="PS01357"/>
    </source>
</evidence>
<dbReference type="SMART" id="SM00291">
    <property type="entry name" value="ZnF_ZZ"/>
    <property type="match status" value="1"/>
</dbReference>
<dbReference type="Proteomes" id="UP000039865">
    <property type="component" value="Unassembled WGS sequence"/>
</dbReference>
<keyword evidence="3" id="KW-0862">Zinc</keyword>
<proteinExistence type="predicted"/>